<proteinExistence type="predicted"/>
<sequence>MFSRLFSYACKQIEYKSKCVNIYIKKFEIQENMIVKCFSVLKQQKSEQKQCLIVNNQISNQELESLQPIHTLLSPLCGDSQCSTENSSCFKLQEKMIEELLLDDQFESIFSDIDNAEYYRQTLIFKTIHELKQAIPRIRRSFDGLVMPINEMLIEKQHDESYKLRIITKKFIHHNFRINIRALCRFIEKVIEFNITFQSNDIIQYPDESIHINPISLVRCSDQKQTCYESLKEFLLNQFDLCDSIQLILEILKDFENQDLAKLSSYQVVDKDIYRLKLQLTSIIYKRMQI</sequence>
<organism evidence="1 2">
    <name type="scientific">Paramecium octaurelia</name>
    <dbReference type="NCBI Taxonomy" id="43137"/>
    <lineage>
        <taxon>Eukaryota</taxon>
        <taxon>Sar</taxon>
        <taxon>Alveolata</taxon>
        <taxon>Ciliophora</taxon>
        <taxon>Intramacronucleata</taxon>
        <taxon>Oligohymenophorea</taxon>
        <taxon>Peniculida</taxon>
        <taxon>Parameciidae</taxon>
        <taxon>Paramecium</taxon>
    </lineage>
</organism>
<comment type="caution">
    <text evidence="1">The sequence shown here is derived from an EMBL/GenBank/DDBJ whole genome shotgun (WGS) entry which is preliminary data.</text>
</comment>
<evidence type="ECO:0000313" key="1">
    <source>
        <dbReference type="EMBL" id="CAD8196706.1"/>
    </source>
</evidence>
<dbReference type="OMA" id="DQKQTCY"/>
<evidence type="ECO:0000313" key="2">
    <source>
        <dbReference type="Proteomes" id="UP000683925"/>
    </source>
</evidence>
<accession>A0A8S1X8D8</accession>
<protein>
    <submittedName>
        <fullName evidence="1">Uncharacterized protein</fullName>
    </submittedName>
</protein>
<keyword evidence="2" id="KW-1185">Reference proteome</keyword>
<dbReference type="OrthoDB" id="301011at2759"/>
<reference evidence="1" key="1">
    <citation type="submission" date="2021-01" db="EMBL/GenBank/DDBJ databases">
        <authorList>
            <consortium name="Genoscope - CEA"/>
            <person name="William W."/>
        </authorList>
    </citation>
    <scope>NUCLEOTIDE SEQUENCE</scope>
</reference>
<dbReference type="EMBL" id="CAJJDP010000112">
    <property type="protein sequence ID" value="CAD8196706.1"/>
    <property type="molecule type" value="Genomic_DNA"/>
</dbReference>
<dbReference type="Proteomes" id="UP000683925">
    <property type="component" value="Unassembled WGS sequence"/>
</dbReference>
<dbReference type="AlphaFoldDB" id="A0A8S1X8D8"/>
<name>A0A8S1X8D8_PAROT</name>
<gene>
    <name evidence="1" type="ORF">POCTA_138.1.T1120140</name>
</gene>